<name>A0A0G4IWU8_PLABS</name>
<sequence>MPGGRDVFPPEVLSPEALMGRAADELGETAEKREAGLAYLREQMASHTDSGTLFRFPDADRDLFLLAFLRAKKYRLADAFKMLENFARTRQQNPVRRQRVPRHPLRHLTTLQDWFLGTPESCRGVIESGMTGVFPERAPDGRVIIGIFPARLDRTRFSFLEQMQASVLVTLSLLQSEETQVCGMVCVEDLAGFSLSSMPPHAEAKRQMSWQRDCLPLRMKGERLAYCCDVAGALMHARRHPRRQRAVRKLLERFRVHAGDLSTLHDLIPKRVLSTEFGGERPYDPSAWLRFHQDRCSQ</sequence>
<dbReference type="Pfam" id="PF00650">
    <property type="entry name" value="CRAL_TRIO"/>
    <property type="match status" value="1"/>
</dbReference>
<dbReference type="SUPFAM" id="SSF52087">
    <property type="entry name" value="CRAL/TRIO domain"/>
    <property type="match status" value="1"/>
</dbReference>
<dbReference type="OrthoDB" id="6682367at2759"/>
<dbReference type="AlphaFoldDB" id="A0A0G4IWU8"/>
<dbReference type="GO" id="GO:1902936">
    <property type="term" value="F:phosphatidylinositol bisphosphate binding"/>
    <property type="evidence" value="ECO:0007669"/>
    <property type="project" value="TreeGrafter"/>
</dbReference>
<dbReference type="EMBL" id="CDSF01000094">
    <property type="protein sequence ID" value="CEO99808.1"/>
    <property type="molecule type" value="Genomic_DNA"/>
</dbReference>
<dbReference type="GO" id="GO:0016020">
    <property type="term" value="C:membrane"/>
    <property type="evidence" value="ECO:0007669"/>
    <property type="project" value="TreeGrafter"/>
</dbReference>
<accession>A0A0G4IWU8</accession>
<dbReference type="SMART" id="SM01100">
    <property type="entry name" value="CRAL_TRIO_N"/>
    <property type="match status" value="1"/>
</dbReference>
<dbReference type="InterPro" id="IPR011074">
    <property type="entry name" value="CRAL/TRIO_N_dom"/>
</dbReference>
<dbReference type="Gene3D" id="1.10.8.20">
    <property type="entry name" value="N-terminal domain of phosphatidylinositol transfer protein sec14p"/>
    <property type="match status" value="1"/>
</dbReference>
<organism evidence="2 3">
    <name type="scientific">Plasmodiophora brassicae</name>
    <name type="common">Clubroot disease agent</name>
    <dbReference type="NCBI Taxonomy" id="37360"/>
    <lineage>
        <taxon>Eukaryota</taxon>
        <taxon>Sar</taxon>
        <taxon>Rhizaria</taxon>
        <taxon>Endomyxa</taxon>
        <taxon>Phytomyxea</taxon>
        <taxon>Plasmodiophorida</taxon>
        <taxon>Plasmodiophoridae</taxon>
        <taxon>Plasmodiophora</taxon>
    </lineage>
</organism>
<dbReference type="InterPro" id="IPR036273">
    <property type="entry name" value="CRAL/TRIO_N_dom_sf"/>
</dbReference>
<reference evidence="2 3" key="1">
    <citation type="submission" date="2015-02" db="EMBL/GenBank/DDBJ databases">
        <authorList>
            <person name="Chooi Y.-H."/>
        </authorList>
    </citation>
    <scope>NUCLEOTIDE SEQUENCE [LARGE SCALE GENOMIC DNA]</scope>
    <source>
        <strain evidence="2">E3</strain>
    </source>
</reference>
<evidence type="ECO:0000313" key="3">
    <source>
        <dbReference type="Proteomes" id="UP000039324"/>
    </source>
</evidence>
<dbReference type="InterPro" id="IPR001251">
    <property type="entry name" value="CRAL-TRIO_dom"/>
</dbReference>
<dbReference type="PANTHER" id="PTHR10174:SF208">
    <property type="entry name" value="CRAL-TRIO DOMAIN-CONTAINING PROTEIN DDB_G0278031"/>
    <property type="match status" value="1"/>
</dbReference>
<dbReference type="Gene3D" id="3.40.525.10">
    <property type="entry name" value="CRAL-TRIO lipid binding domain"/>
    <property type="match status" value="1"/>
</dbReference>
<proteinExistence type="predicted"/>
<evidence type="ECO:0000313" key="2">
    <source>
        <dbReference type="EMBL" id="CEO99808.1"/>
    </source>
</evidence>
<dbReference type="CDD" id="cd00170">
    <property type="entry name" value="SEC14"/>
    <property type="match status" value="1"/>
</dbReference>
<gene>
    <name evidence="2" type="ORF">PBRA_007542</name>
</gene>
<dbReference type="InterPro" id="IPR036865">
    <property type="entry name" value="CRAL-TRIO_dom_sf"/>
</dbReference>
<dbReference type="SUPFAM" id="SSF46938">
    <property type="entry name" value="CRAL/TRIO N-terminal domain"/>
    <property type="match status" value="1"/>
</dbReference>
<keyword evidence="3" id="KW-1185">Reference proteome</keyword>
<feature type="domain" description="CRAL/TRIO N-terminal" evidence="1">
    <location>
        <begin position="61"/>
        <end position="86"/>
    </location>
</feature>
<dbReference type="Proteomes" id="UP000039324">
    <property type="component" value="Unassembled WGS sequence"/>
</dbReference>
<dbReference type="PANTHER" id="PTHR10174">
    <property type="entry name" value="ALPHA-TOCOPHEROL TRANSFER PROTEIN-RELATED"/>
    <property type="match status" value="1"/>
</dbReference>
<evidence type="ECO:0000259" key="1">
    <source>
        <dbReference type="SMART" id="SM01100"/>
    </source>
</evidence>
<dbReference type="STRING" id="37360.A0A0G4IWU8"/>
<protein>
    <recommendedName>
        <fullName evidence="1">CRAL/TRIO N-terminal domain-containing protein</fullName>
    </recommendedName>
</protein>